<dbReference type="EMBL" id="VSSQ01047569">
    <property type="protein sequence ID" value="MPN01576.1"/>
    <property type="molecule type" value="Genomic_DNA"/>
</dbReference>
<organism evidence="1">
    <name type="scientific">bioreactor metagenome</name>
    <dbReference type="NCBI Taxonomy" id="1076179"/>
    <lineage>
        <taxon>unclassified sequences</taxon>
        <taxon>metagenomes</taxon>
        <taxon>ecological metagenomes</taxon>
    </lineage>
</organism>
<name>A0A645EJF6_9ZZZZ</name>
<sequence>MRHDWYGSFHDCLDLRTDFKTTFQFDCLCPAFLDQPAGIDDRIIDGCLIRHERQIAYDQGVLYPSGDSFGVVDHILHRYR</sequence>
<proteinExistence type="predicted"/>
<evidence type="ECO:0000313" key="1">
    <source>
        <dbReference type="EMBL" id="MPN01576.1"/>
    </source>
</evidence>
<protein>
    <submittedName>
        <fullName evidence="1">Uncharacterized protein</fullName>
    </submittedName>
</protein>
<reference evidence="1" key="1">
    <citation type="submission" date="2019-08" db="EMBL/GenBank/DDBJ databases">
        <authorList>
            <person name="Kucharzyk K."/>
            <person name="Murdoch R.W."/>
            <person name="Higgins S."/>
            <person name="Loffler F."/>
        </authorList>
    </citation>
    <scope>NUCLEOTIDE SEQUENCE</scope>
</reference>
<comment type="caution">
    <text evidence="1">The sequence shown here is derived from an EMBL/GenBank/DDBJ whole genome shotgun (WGS) entry which is preliminary data.</text>
</comment>
<gene>
    <name evidence="1" type="ORF">SDC9_148786</name>
</gene>
<accession>A0A645EJF6</accession>
<dbReference type="AlphaFoldDB" id="A0A645EJF6"/>